<evidence type="ECO:0000256" key="1">
    <source>
        <dbReference type="ARBA" id="ARBA00023015"/>
    </source>
</evidence>
<accession>A0A8K0GB47</accession>
<dbReference type="SMART" id="SM00086">
    <property type="entry name" value="PAC"/>
    <property type="match status" value="1"/>
</dbReference>
<keyword evidence="2" id="KW-0238">DNA-binding</keyword>
<name>A0A8K0GB47_IGNLU</name>
<evidence type="ECO:0000256" key="3">
    <source>
        <dbReference type="ARBA" id="ARBA00023163"/>
    </source>
</evidence>
<feature type="region of interest" description="Disordered" evidence="5">
    <location>
        <begin position="172"/>
        <end position="208"/>
    </location>
</feature>
<keyword evidence="4" id="KW-0539">Nucleus</keyword>
<dbReference type="GO" id="GO:0000977">
    <property type="term" value="F:RNA polymerase II transcription regulatory region sequence-specific DNA binding"/>
    <property type="evidence" value="ECO:0007669"/>
    <property type="project" value="TreeGrafter"/>
</dbReference>
<dbReference type="InterPro" id="IPR013655">
    <property type="entry name" value="PAS_fold_3"/>
</dbReference>
<organism evidence="7 8">
    <name type="scientific">Ignelater luminosus</name>
    <name type="common">Cucubano</name>
    <name type="synonym">Pyrophorus luminosus</name>
    <dbReference type="NCBI Taxonomy" id="2038154"/>
    <lineage>
        <taxon>Eukaryota</taxon>
        <taxon>Metazoa</taxon>
        <taxon>Ecdysozoa</taxon>
        <taxon>Arthropoda</taxon>
        <taxon>Hexapoda</taxon>
        <taxon>Insecta</taxon>
        <taxon>Pterygota</taxon>
        <taxon>Neoptera</taxon>
        <taxon>Endopterygota</taxon>
        <taxon>Coleoptera</taxon>
        <taxon>Polyphaga</taxon>
        <taxon>Elateriformia</taxon>
        <taxon>Elateroidea</taxon>
        <taxon>Elateridae</taxon>
        <taxon>Agrypninae</taxon>
        <taxon>Pyrophorini</taxon>
        <taxon>Ignelater</taxon>
    </lineage>
</organism>
<dbReference type="OrthoDB" id="6021714at2759"/>
<dbReference type="GO" id="GO:0000981">
    <property type="term" value="F:DNA-binding transcription factor activity, RNA polymerase II-specific"/>
    <property type="evidence" value="ECO:0007669"/>
    <property type="project" value="TreeGrafter"/>
</dbReference>
<feature type="region of interest" description="Disordered" evidence="5">
    <location>
        <begin position="71"/>
        <end position="99"/>
    </location>
</feature>
<dbReference type="Proteomes" id="UP000801492">
    <property type="component" value="Unassembled WGS sequence"/>
</dbReference>
<dbReference type="GO" id="GO:0010557">
    <property type="term" value="P:positive regulation of macromolecule biosynthetic process"/>
    <property type="evidence" value="ECO:0007669"/>
    <property type="project" value="UniProtKB-ARBA"/>
</dbReference>
<dbReference type="PANTHER" id="PTHR23043:SF36">
    <property type="entry name" value="PROTEIN SINGLE-MINDED"/>
    <property type="match status" value="1"/>
</dbReference>
<comment type="caution">
    <text evidence="7">The sequence shown here is derived from an EMBL/GenBank/DDBJ whole genome shotgun (WGS) entry which is preliminary data.</text>
</comment>
<dbReference type="InterPro" id="IPR001610">
    <property type="entry name" value="PAC"/>
</dbReference>
<protein>
    <recommendedName>
        <fullName evidence="6">PAS fold-3 domain-containing protein</fullName>
    </recommendedName>
</protein>
<sequence length="275" mass="31100">MRFSHHQLLCKGQVTTKYYRFLSKGGGWVWMQSYATIVHNSRSSRPHCIVSVNYVLSDLEAKDLILNAAQGSPREDLPNSPPEKHSPLHTPSRTLSSQQKYQIPRTLQPTIITPPSSSVPDDEYNDSNGAIAYPPDYHAVFLPSFAAEESYYQHHQHQDIFYQYDSELTSHHHLNSVGPTQQRPFSASSSSCSSTESDHPQHQNLHLQSVGNPYCGDSVHGQHFINCFNNNQLHAQSQTNVYGHDFKQTHPQSSAGYTSVIVDTQQYQLAHEYVH</sequence>
<evidence type="ECO:0000256" key="4">
    <source>
        <dbReference type="ARBA" id="ARBA00023242"/>
    </source>
</evidence>
<feature type="compositionally biased region" description="Basic and acidic residues" evidence="5">
    <location>
        <begin position="73"/>
        <end position="86"/>
    </location>
</feature>
<gene>
    <name evidence="7" type="ORF">ILUMI_13170</name>
</gene>
<dbReference type="SUPFAM" id="SSF55785">
    <property type="entry name" value="PYP-like sensor domain (PAS domain)"/>
    <property type="match status" value="1"/>
</dbReference>
<evidence type="ECO:0000313" key="7">
    <source>
        <dbReference type="EMBL" id="KAF2892994.1"/>
    </source>
</evidence>
<feature type="compositionally biased region" description="Low complexity" evidence="5">
    <location>
        <begin position="186"/>
        <end position="195"/>
    </location>
</feature>
<reference evidence="7" key="1">
    <citation type="submission" date="2019-08" db="EMBL/GenBank/DDBJ databases">
        <title>The genome of the North American firefly Photinus pyralis.</title>
        <authorList>
            <consortium name="Photinus pyralis genome working group"/>
            <person name="Fallon T.R."/>
            <person name="Sander Lower S.E."/>
            <person name="Weng J.-K."/>
        </authorList>
    </citation>
    <scope>NUCLEOTIDE SEQUENCE</scope>
    <source>
        <strain evidence="7">TRF0915ILg1</strain>
        <tissue evidence="7">Whole body</tissue>
    </source>
</reference>
<evidence type="ECO:0000256" key="5">
    <source>
        <dbReference type="SAM" id="MobiDB-lite"/>
    </source>
</evidence>
<keyword evidence="8" id="KW-1185">Reference proteome</keyword>
<proteinExistence type="predicted"/>
<dbReference type="AlphaFoldDB" id="A0A8K0GB47"/>
<keyword evidence="1" id="KW-0805">Transcription regulation</keyword>
<feature type="compositionally biased region" description="Polar residues" evidence="5">
    <location>
        <begin position="89"/>
        <end position="99"/>
    </location>
</feature>
<dbReference type="Pfam" id="PF08447">
    <property type="entry name" value="PAS_3"/>
    <property type="match status" value="1"/>
</dbReference>
<keyword evidence="3" id="KW-0804">Transcription</keyword>
<evidence type="ECO:0000256" key="2">
    <source>
        <dbReference type="ARBA" id="ARBA00023125"/>
    </source>
</evidence>
<evidence type="ECO:0000259" key="6">
    <source>
        <dbReference type="Pfam" id="PF08447"/>
    </source>
</evidence>
<dbReference type="PANTHER" id="PTHR23043">
    <property type="entry name" value="HYPOXIA-INDUCIBLE FACTOR 1 ALPHA"/>
    <property type="match status" value="1"/>
</dbReference>
<dbReference type="InterPro" id="IPR035965">
    <property type="entry name" value="PAS-like_dom_sf"/>
</dbReference>
<dbReference type="EMBL" id="VTPC01008294">
    <property type="protein sequence ID" value="KAF2892994.1"/>
    <property type="molecule type" value="Genomic_DNA"/>
</dbReference>
<evidence type="ECO:0000313" key="8">
    <source>
        <dbReference type="Proteomes" id="UP000801492"/>
    </source>
</evidence>
<feature type="domain" description="PAS fold-3" evidence="6">
    <location>
        <begin position="4"/>
        <end position="53"/>
    </location>
</feature>
<dbReference type="Gene3D" id="3.30.450.20">
    <property type="entry name" value="PAS domain"/>
    <property type="match status" value="1"/>
</dbReference>